<accession>U9U8Q2</accession>
<sequence length="184" mass="21959">MVKTNYSGLNPVVVQALTNLHYRYSNETPKMWCSHIRVSFRKLIEYNPIFFSKNEYIHITERLYKDGEFRPEKHLHPTNEFKEKIHRFINSAIAIQRIWRAFKLGPETWVQRVWNIVRNDGTPDRKRFLGELPSFQRIIINPETQEEYALRVGEFVDGFMKNCIYIENFNLAELVTPGPRTILK</sequence>
<dbReference type="EMBL" id="KI280784">
    <property type="protein sequence ID" value="ESA16765.1"/>
    <property type="molecule type" value="Genomic_DNA"/>
</dbReference>
<dbReference type="HOGENOM" id="CLU_1468948_0_0_1"/>
<reference evidence="1" key="1">
    <citation type="submission" date="2013-07" db="EMBL/GenBank/DDBJ databases">
        <title>The genome of an arbuscular mycorrhizal fungus provides insights into the evolution of the oldest plant symbiosis.</title>
        <authorList>
            <consortium name="DOE Joint Genome Institute"/>
            <person name="Tisserant E."/>
            <person name="Malbreil M."/>
            <person name="Kuo A."/>
            <person name="Kohler A."/>
            <person name="Symeonidi A."/>
            <person name="Balestrini R."/>
            <person name="Charron P."/>
            <person name="Duensing N."/>
            <person name="Frei-dit-Frey N."/>
            <person name="Gianinazzi-Pearson V."/>
            <person name="Gilbert B."/>
            <person name="Handa Y."/>
            <person name="Hijri M."/>
            <person name="Kaul R."/>
            <person name="Kawaguchi M."/>
            <person name="Krajinski F."/>
            <person name="Lammers P."/>
            <person name="Lapierre D."/>
            <person name="Masclaux F.G."/>
            <person name="Murat C."/>
            <person name="Morin E."/>
            <person name="Ndikumana S."/>
            <person name="Pagni M."/>
            <person name="Petitpierre D."/>
            <person name="Requena N."/>
            <person name="Rosikiewicz P."/>
            <person name="Riley R."/>
            <person name="Saito K."/>
            <person name="San Clemente H."/>
            <person name="Shapiro H."/>
            <person name="van Tuinen D."/>
            <person name="Becard G."/>
            <person name="Bonfante P."/>
            <person name="Paszkowski U."/>
            <person name="Shachar-Hill Y."/>
            <person name="Young J.P."/>
            <person name="Sanders I.R."/>
            <person name="Henrissat B."/>
            <person name="Rensing S.A."/>
            <person name="Grigoriev I.V."/>
            <person name="Corradi N."/>
            <person name="Roux C."/>
            <person name="Martin F."/>
        </authorList>
    </citation>
    <scope>NUCLEOTIDE SEQUENCE</scope>
    <source>
        <strain evidence="1">DAOM 197198</strain>
    </source>
</reference>
<dbReference type="VEuPathDB" id="FungiDB:RhiirFUN_010537"/>
<proteinExistence type="predicted"/>
<name>U9U8Q2_RHIID</name>
<organism evidence="1">
    <name type="scientific">Rhizophagus irregularis (strain DAOM 181602 / DAOM 197198 / MUCL 43194)</name>
    <name type="common">Arbuscular mycorrhizal fungus</name>
    <name type="synonym">Glomus intraradices</name>
    <dbReference type="NCBI Taxonomy" id="747089"/>
    <lineage>
        <taxon>Eukaryota</taxon>
        <taxon>Fungi</taxon>
        <taxon>Fungi incertae sedis</taxon>
        <taxon>Mucoromycota</taxon>
        <taxon>Glomeromycotina</taxon>
        <taxon>Glomeromycetes</taxon>
        <taxon>Glomerales</taxon>
        <taxon>Glomeraceae</taxon>
        <taxon>Rhizophagus</taxon>
    </lineage>
</organism>
<protein>
    <submittedName>
        <fullName evidence="1">Uncharacterized protein</fullName>
    </submittedName>
</protein>
<evidence type="ECO:0000313" key="1">
    <source>
        <dbReference type="EMBL" id="ESA16765.1"/>
    </source>
</evidence>
<gene>
    <name evidence="1" type="ORF">GLOINDRAFT_2438</name>
</gene>
<dbReference type="AlphaFoldDB" id="U9U8Q2"/>